<evidence type="ECO:0000313" key="6">
    <source>
        <dbReference type="Proteomes" id="UP001149821"/>
    </source>
</evidence>
<dbReference type="PANTHER" id="PTHR43792">
    <property type="entry name" value="GNAT FAMILY, PUTATIVE (AFU_ORTHOLOGUE AFUA_3G00765)-RELATED-RELATED"/>
    <property type="match status" value="1"/>
</dbReference>
<protein>
    <submittedName>
        <fullName evidence="5">GNAT family N-acetyltransferase</fullName>
    </submittedName>
</protein>
<name>A0ABT5QU84_9GAMM</name>
<dbReference type="PANTHER" id="PTHR43792:SF8">
    <property type="entry name" value="[RIBOSOMAL PROTEIN US5]-ALANINE N-ACETYLTRANSFERASE"/>
    <property type="match status" value="1"/>
</dbReference>
<keyword evidence="2" id="KW-0012">Acyltransferase</keyword>
<proteinExistence type="inferred from homology"/>
<evidence type="ECO:0000256" key="3">
    <source>
        <dbReference type="ARBA" id="ARBA00038502"/>
    </source>
</evidence>
<dbReference type="InterPro" id="IPR051531">
    <property type="entry name" value="N-acetyltransferase"/>
</dbReference>
<dbReference type="EMBL" id="JAJUBB010000034">
    <property type="protein sequence ID" value="MDD1784278.1"/>
    <property type="molecule type" value="Genomic_DNA"/>
</dbReference>
<accession>A0ABT5QU84</accession>
<dbReference type="PROSITE" id="PS51186">
    <property type="entry name" value="GNAT"/>
    <property type="match status" value="1"/>
</dbReference>
<dbReference type="Gene3D" id="3.40.630.30">
    <property type="match status" value="1"/>
</dbReference>
<gene>
    <name evidence="5" type="ORF">LRP49_24175</name>
</gene>
<dbReference type="RefSeq" id="WP_274146116.1">
    <property type="nucleotide sequence ID" value="NZ_JAJUBB010000034.1"/>
</dbReference>
<organism evidence="5 6">
    <name type="scientific">Enterovibrio qingdaonensis</name>
    <dbReference type="NCBI Taxonomy" id="2899818"/>
    <lineage>
        <taxon>Bacteria</taxon>
        <taxon>Pseudomonadati</taxon>
        <taxon>Pseudomonadota</taxon>
        <taxon>Gammaproteobacteria</taxon>
        <taxon>Vibrionales</taxon>
        <taxon>Vibrionaceae</taxon>
        <taxon>Enterovibrio</taxon>
    </lineage>
</organism>
<dbReference type="InterPro" id="IPR000182">
    <property type="entry name" value="GNAT_dom"/>
</dbReference>
<reference evidence="5" key="1">
    <citation type="submission" date="2021-12" db="EMBL/GenBank/DDBJ databases">
        <title>Enterovibrio ZSDZ35 sp. nov. and Enterovibrio ZSDZ42 sp. nov., isolated from coastal seawater in Qingdao.</title>
        <authorList>
            <person name="Zhang P."/>
        </authorList>
    </citation>
    <scope>NUCLEOTIDE SEQUENCE</scope>
    <source>
        <strain evidence="5">ZSDZ35</strain>
    </source>
</reference>
<comment type="caution">
    <text evidence="5">The sequence shown here is derived from an EMBL/GenBank/DDBJ whole genome shotgun (WGS) entry which is preliminary data.</text>
</comment>
<evidence type="ECO:0000313" key="5">
    <source>
        <dbReference type="EMBL" id="MDD1784278.1"/>
    </source>
</evidence>
<dbReference type="SUPFAM" id="SSF55729">
    <property type="entry name" value="Acyl-CoA N-acyltransferases (Nat)"/>
    <property type="match status" value="1"/>
</dbReference>
<keyword evidence="6" id="KW-1185">Reference proteome</keyword>
<sequence length="174" mass="20010">MHAFSLTPLSLDHCSALLDFEIRNKAWFEQHIPPRPARFFDLPGLTRATRQSIDLQGHQTHLMFVVENESKQIIARANIHDIQDEYAEIGYRVCEKEIGKGIATNAVMALLEICRSELTVDYVLAKTTPQNIASQKVLERTGFLYTGKEKNSTTLNHRYHDLLHFQFPLCRTSR</sequence>
<evidence type="ECO:0000259" key="4">
    <source>
        <dbReference type="PROSITE" id="PS51186"/>
    </source>
</evidence>
<dbReference type="Pfam" id="PF13302">
    <property type="entry name" value="Acetyltransf_3"/>
    <property type="match status" value="1"/>
</dbReference>
<evidence type="ECO:0000256" key="1">
    <source>
        <dbReference type="ARBA" id="ARBA00022679"/>
    </source>
</evidence>
<dbReference type="Proteomes" id="UP001149821">
    <property type="component" value="Unassembled WGS sequence"/>
</dbReference>
<dbReference type="InterPro" id="IPR016181">
    <property type="entry name" value="Acyl_CoA_acyltransferase"/>
</dbReference>
<evidence type="ECO:0000256" key="2">
    <source>
        <dbReference type="ARBA" id="ARBA00023315"/>
    </source>
</evidence>
<keyword evidence="1" id="KW-0808">Transferase</keyword>
<comment type="similarity">
    <text evidence="3">Belongs to the acetyltransferase family. RimJ subfamily.</text>
</comment>
<feature type="domain" description="N-acetyltransferase" evidence="4">
    <location>
        <begin position="6"/>
        <end position="170"/>
    </location>
</feature>